<dbReference type="InterPro" id="IPR006311">
    <property type="entry name" value="TAT_signal"/>
</dbReference>
<keyword evidence="3" id="KW-1185">Reference proteome</keyword>
<feature type="chain" id="PRO_5045695754" evidence="1">
    <location>
        <begin position="29"/>
        <end position="152"/>
    </location>
</feature>
<dbReference type="PROSITE" id="PS51318">
    <property type="entry name" value="TAT"/>
    <property type="match status" value="1"/>
</dbReference>
<name>A0ABW8ZJM3_9BURK</name>
<proteinExistence type="predicted"/>
<dbReference type="Proteomes" id="UP001629249">
    <property type="component" value="Unassembled WGS sequence"/>
</dbReference>
<reference evidence="2 3" key="1">
    <citation type="journal article" date="2024" name="Chem. Sci.">
        <title>Discovery of megapolipeptins by genome mining of a Burkholderiales bacteria collection.</title>
        <authorList>
            <person name="Paulo B.S."/>
            <person name="Recchia M.J.J."/>
            <person name="Lee S."/>
            <person name="Fergusson C.H."/>
            <person name="Romanowski S.B."/>
            <person name="Hernandez A."/>
            <person name="Krull N."/>
            <person name="Liu D.Y."/>
            <person name="Cavanagh H."/>
            <person name="Bos A."/>
            <person name="Gray C.A."/>
            <person name="Murphy B.T."/>
            <person name="Linington R.G."/>
            <person name="Eustaquio A.S."/>
        </authorList>
    </citation>
    <scope>NUCLEOTIDE SEQUENCE [LARGE SCALE GENOMIC DNA]</scope>
    <source>
        <strain evidence="2 3">RL16-012-BIC-B</strain>
    </source>
</reference>
<gene>
    <name evidence="2" type="ORF">PQR66_07175</name>
</gene>
<sequence length="152" mass="16932">MTNRRAFLRSGAFSIFVTGIGAATFTQAAPVTPPATLTQLHGYRLTNGATALKREDGAWVFWVRIINLDDRKSDISASVQIATDRAFSQIVDVLPVTLTENNSFIAQPAYKPRNTNTQLYYRYLIRNDPRTSPSVSDVVNIIVPWDNASRVE</sequence>
<evidence type="ECO:0000313" key="3">
    <source>
        <dbReference type="Proteomes" id="UP001629249"/>
    </source>
</evidence>
<protein>
    <submittedName>
        <fullName evidence="2">Uncharacterized protein</fullName>
    </submittedName>
</protein>
<dbReference type="EMBL" id="JAQQFN010000004">
    <property type="protein sequence ID" value="MFL9882800.1"/>
    <property type="molecule type" value="Genomic_DNA"/>
</dbReference>
<evidence type="ECO:0000256" key="1">
    <source>
        <dbReference type="SAM" id="SignalP"/>
    </source>
</evidence>
<keyword evidence="1" id="KW-0732">Signal</keyword>
<feature type="signal peptide" evidence="1">
    <location>
        <begin position="1"/>
        <end position="28"/>
    </location>
</feature>
<comment type="caution">
    <text evidence="2">The sequence shown here is derived from an EMBL/GenBank/DDBJ whole genome shotgun (WGS) entry which is preliminary data.</text>
</comment>
<organism evidence="2 3">
    <name type="scientific">Paraburkholderia agricolaris</name>
    <dbReference type="NCBI Taxonomy" id="2152888"/>
    <lineage>
        <taxon>Bacteria</taxon>
        <taxon>Pseudomonadati</taxon>
        <taxon>Pseudomonadota</taxon>
        <taxon>Betaproteobacteria</taxon>
        <taxon>Burkholderiales</taxon>
        <taxon>Burkholderiaceae</taxon>
        <taxon>Paraburkholderia</taxon>
    </lineage>
</organism>
<evidence type="ECO:0000313" key="2">
    <source>
        <dbReference type="EMBL" id="MFL9882800.1"/>
    </source>
</evidence>
<dbReference type="RefSeq" id="WP_408327424.1">
    <property type="nucleotide sequence ID" value="NZ_JAQQFH010000004.1"/>
</dbReference>
<accession>A0ABW8ZJM3</accession>